<keyword evidence="2" id="KW-0472">Membrane</keyword>
<organism evidence="3 4">
    <name type="scientific">Actinomarinicola tropica</name>
    <dbReference type="NCBI Taxonomy" id="2789776"/>
    <lineage>
        <taxon>Bacteria</taxon>
        <taxon>Bacillati</taxon>
        <taxon>Actinomycetota</taxon>
        <taxon>Acidimicrobiia</taxon>
        <taxon>Acidimicrobiales</taxon>
        <taxon>Iamiaceae</taxon>
        <taxon>Actinomarinicola</taxon>
    </lineage>
</organism>
<evidence type="ECO:0000256" key="1">
    <source>
        <dbReference type="SAM" id="MobiDB-lite"/>
    </source>
</evidence>
<keyword evidence="2" id="KW-0812">Transmembrane</keyword>
<dbReference type="InterPro" id="IPR000462">
    <property type="entry name" value="CDP-OH_P_trans"/>
</dbReference>
<dbReference type="GO" id="GO:0016780">
    <property type="term" value="F:phosphotransferase activity, for other substituted phosphate groups"/>
    <property type="evidence" value="ECO:0007669"/>
    <property type="project" value="InterPro"/>
</dbReference>
<dbReference type="GO" id="GO:0008654">
    <property type="term" value="P:phospholipid biosynthetic process"/>
    <property type="evidence" value="ECO:0007669"/>
    <property type="project" value="InterPro"/>
</dbReference>
<dbReference type="Proteomes" id="UP000334019">
    <property type="component" value="Chromosome"/>
</dbReference>
<sequence length="231" mass="25236">MFDGHWRTNFERGLRPIGIGLRRTGLQADHLTGLGIGMAVASAVAIGAGALRGGLVLLILTGLCDFLDGALAKASGITNSRRGAFFDSVTDRLTDALLFGGVAWYLATTRPGLLPLLPMALLGAASLVSYQRAKAESLGFDARGGLMERAERFIFLGVALLFNEALIAILWVMLALTVITAGQRFVKVWRQAERPEPLPVPVRTRTAARRRTTRPVSQTWRERARTRQRNR</sequence>
<dbReference type="InterPro" id="IPR043130">
    <property type="entry name" value="CDP-OH_PTrfase_TM_dom"/>
</dbReference>
<keyword evidence="2" id="KW-1133">Transmembrane helix</keyword>
<keyword evidence="4" id="KW-1185">Reference proteome</keyword>
<proteinExistence type="predicted"/>
<feature type="transmembrane region" description="Helical" evidence="2">
    <location>
        <begin position="153"/>
        <end position="179"/>
    </location>
</feature>
<feature type="transmembrane region" description="Helical" evidence="2">
    <location>
        <begin position="113"/>
        <end position="133"/>
    </location>
</feature>
<feature type="transmembrane region" description="Helical" evidence="2">
    <location>
        <begin position="31"/>
        <end position="49"/>
    </location>
</feature>
<dbReference type="RefSeq" id="WP_153759244.1">
    <property type="nucleotide sequence ID" value="NZ_CP045851.1"/>
</dbReference>
<dbReference type="Pfam" id="PF01066">
    <property type="entry name" value="CDP-OH_P_transf"/>
    <property type="match status" value="1"/>
</dbReference>
<dbReference type="AlphaFoldDB" id="A0A5Q2RL28"/>
<evidence type="ECO:0000256" key="2">
    <source>
        <dbReference type="SAM" id="Phobius"/>
    </source>
</evidence>
<dbReference type="Gene3D" id="1.20.120.1760">
    <property type="match status" value="1"/>
</dbReference>
<dbReference type="GO" id="GO:0016020">
    <property type="term" value="C:membrane"/>
    <property type="evidence" value="ECO:0007669"/>
    <property type="project" value="InterPro"/>
</dbReference>
<protein>
    <recommendedName>
        <fullName evidence="5">CDP-alcohol phosphatidyltransferase family protein</fullName>
    </recommendedName>
</protein>
<feature type="region of interest" description="Disordered" evidence="1">
    <location>
        <begin position="204"/>
        <end position="231"/>
    </location>
</feature>
<evidence type="ECO:0008006" key="5">
    <source>
        <dbReference type="Google" id="ProtNLM"/>
    </source>
</evidence>
<gene>
    <name evidence="3" type="ORF">GH723_08510</name>
</gene>
<reference evidence="3 4" key="1">
    <citation type="submission" date="2019-11" db="EMBL/GenBank/DDBJ databases">
        <authorList>
            <person name="He Y."/>
        </authorList>
    </citation>
    <scope>NUCLEOTIDE SEQUENCE [LARGE SCALE GENOMIC DNA]</scope>
    <source>
        <strain evidence="3 4">SCSIO 58843</strain>
    </source>
</reference>
<dbReference type="EMBL" id="CP045851">
    <property type="protein sequence ID" value="QGG95136.1"/>
    <property type="molecule type" value="Genomic_DNA"/>
</dbReference>
<accession>A0A5Q2RL28</accession>
<dbReference type="KEGG" id="atq:GH723_08510"/>
<evidence type="ECO:0000313" key="3">
    <source>
        <dbReference type="EMBL" id="QGG95136.1"/>
    </source>
</evidence>
<name>A0A5Q2RL28_9ACTN</name>
<evidence type="ECO:0000313" key="4">
    <source>
        <dbReference type="Proteomes" id="UP000334019"/>
    </source>
</evidence>